<sequence length="76" mass="8250">DGDAQEAELDLDLDLSSQSEDEETPPIPTQTDLKPVPSDESTDDPSEDNNIMEDLSILLQAPNDPTSLRGTTSFTM</sequence>
<keyword evidence="3" id="KW-1185">Reference proteome</keyword>
<proteinExistence type="predicted"/>
<dbReference type="AlphaFoldDB" id="A0AAE0Z9U7"/>
<feature type="compositionally biased region" description="Acidic residues" evidence="1">
    <location>
        <begin position="1"/>
        <end position="24"/>
    </location>
</feature>
<feature type="non-terminal residue" evidence="2">
    <location>
        <position position="76"/>
    </location>
</feature>
<evidence type="ECO:0000313" key="3">
    <source>
        <dbReference type="Proteomes" id="UP001283361"/>
    </source>
</evidence>
<feature type="compositionally biased region" description="Acidic residues" evidence="1">
    <location>
        <begin position="40"/>
        <end position="51"/>
    </location>
</feature>
<reference evidence="2" key="1">
    <citation type="journal article" date="2023" name="G3 (Bethesda)">
        <title>A reference genome for the long-term kleptoplast-retaining sea slug Elysia crispata morphotype clarki.</title>
        <authorList>
            <person name="Eastman K.E."/>
            <person name="Pendleton A.L."/>
            <person name="Shaikh M.A."/>
            <person name="Suttiyut T."/>
            <person name="Ogas R."/>
            <person name="Tomko P."/>
            <person name="Gavelis G."/>
            <person name="Widhalm J.R."/>
            <person name="Wisecaver J.H."/>
        </authorList>
    </citation>
    <scope>NUCLEOTIDE SEQUENCE</scope>
    <source>
        <strain evidence="2">ECLA1</strain>
    </source>
</reference>
<feature type="compositionally biased region" description="Polar residues" evidence="1">
    <location>
        <begin position="63"/>
        <end position="76"/>
    </location>
</feature>
<gene>
    <name evidence="2" type="ORF">RRG08_054053</name>
</gene>
<comment type="caution">
    <text evidence="2">The sequence shown here is derived from an EMBL/GenBank/DDBJ whole genome shotgun (WGS) entry which is preliminary data.</text>
</comment>
<protein>
    <submittedName>
        <fullName evidence="2">Uncharacterized protein</fullName>
    </submittedName>
</protein>
<feature type="region of interest" description="Disordered" evidence="1">
    <location>
        <begin position="1"/>
        <end position="76"/>
    </location>
</feature>
<evidence type="ECO:0000256" key="1">
    <source>
        <dbReference type="SAM" id="MobiDB-lite"/>
    </source>
</evidence>
<evidence type="ECO:0000313" key="2">
    <source>
        <dbReference type="EMBL" id="KAK3765529.1"/>
    </source>
</evidence>
<dbReference type="EMBL" id="JAWDGP010004298">
    <property type="protein sequence ID" value="KAK3765529.1"/>
    <property type="molecule type" value="Genomic_DNA"/>
</dbReference>
<dbReference type="Proteomes" id="UP001283361">
    <property type="component" value="Unassembled WGS sequence"/>
</dbReference>
<organism evidence="2 3">
    <name type="scientific">Elysia crispata</name>
    <name type="common">lettuce slug</name>
    <dbReference type="NCBI Taxonomy" id="231223"/>
    <lineage>
        <taxon>Eukaryota</taxon>
        <taxon>Metazoa</taxon>
        <taxon>Spiralia</taxon>
        <taxon>Lophotrochozoa</taxon>
        <taxon>Mollusca</taxon>
        <taxon>Gastropoda</taxon>
        <taxon>Heterobranchia</taxon>
        <taxon>Euthyneura</taxon>
        <taxon>Panpulmonata</taxon>
        <taxon>Sacoglossa</taxon>
        <taxon>Placobranchoidea</taxon>
        <taxon>Plakobranchidae</taxon>
        <taxon>Elysia</taxon>
    </lineage>
</organism>
<name>A0AAE0Z9U7_9GAST</name>
<accession>A0AAE0Z9U7</accession>